<comment type="catalytic activity">
    <reaction evidence="2">
        <text>GTP + H2O = 7,8-dihydroneopterin 3'-triphosphate + formate + H(+)</text>
        <dbReference type="Rhea" id="RHEA:17473"/>
        <dbReference type="ChEBI" id="CHEBI:15377"/>
        <dbReference type="ChEBI" id="CHEBI:15378"/>
        <dbReference type="ChEBI" id="CHEBI:15740"/>
        <dbReference type="ChEBI" id="CHEBI:37565"/>
        <dbReference type="ChEBI" id="CHEBI:58462"/>
        <dbReference type="EC" id="3.5.4.16"/>
    </reaction>
</comment>
<evidence type="ECO:0000313" key="3">
    <source>
        <dbReference type="EMBL" id="AXA66781.1"/>
    </source>
</evidence>
<evidence type="ECO:0000313" key="4">
    <source>
        <dbReference type="Proteomes" id="UP000250579"/>
    </source>
</evidence>
<comment type="similarity">
    <text evidence="2">Belongs to the GTP cyclohydrolase IV family.</text>
</comment>
<dbReference type="HAMAP" id="MF_01527_B">
    <property type="entry name" value="GTP_cyclohydrol_B"/>
    <property type="match status" value="1"/>
</dbReference>
<dbReference type="AlphaFoldDB" id="A0A2Z5ABN9"/>
<dbReference type="PANTHER" id="PTHR36445">
    <property type="entry name" value="GTP CYCLOHYDROLASE MPTA"/>
    <property type="match status" value="1"/>
</dbReference>
<dbReference type="InterPro" id="IPR022838">
    <property type="entry name" value="GTP_cyclohydrolase_FolE2"/>
</dbReference>
<comment type="pathway">
    <text evidence="2">Cofactor biosynthesis; 7,8-dihydroneopterin triphosphate biosynthesis; 7,8-dihydroneopterin triphosphate from GTP: step 1/1.</text>
</comment>
<feature type="site" description="May be catalytically important" evidence="2">
    <location>
        <position position="156"/>
    </location>
</feature>
<dbReference type="EMBL" id="CP022198">
    <property type="protein sequence ID" value="AXA66781.1"/>
    <property type="molecule type" value="Genomic_DNA"/>
</dbReference>
<dbReference type="PANTHER" id="PTHR36445:SF1">
    <property type="entry name" value="GTP CYCLOHYDROLASE MPTA"/>
    <property type="match status" value="1"/>
</dbReference>
<dbReference type="Pfam" id="PF02649">
    <property type="entry name" value="GCHY-1"/>
    <property type="match status" value="1"/>
</dbReference>
<evidence type="ECO:0000256" key="2">
    <source>
        <dbReference type="HAMAP-Rule" id="MF_01527"/>
    </source>
</evidence>
<dbReference type="NCBIfam" id="NF010200">
    <property type="entry name" value="PRK13674.1-1"/>
    <property type="match status" value="1"/>
</dbReference>
<proteinExistence type="inferred from homology"/>
<protein>
    <recommendedName>
        <fullName evidence="2">GTP cyclohydrolase FolE2</fullName>
        <ecNumber evidence="2">3.5.4.16</ecNumber>
    </recommendedName>
</protein>
<keyword evidence="1 2" id="KW-0378">Hydrolase</keyword>
<dbReference type="UniPathway" id="UPA00848">
    <property type="reaction ID" value="UER00151"/>
</dbReference>
<dbReference type="Proteomes" id="UP000250579">
    <property type="component" value="Chromosome"/>
</dbReference>
<dbReference type="Gene3D" id="3.10.270.10">
    <property type="entry name" value="Urate Oxidase"/>
    <property type="match status" value="1"/>
</dbReference>
<dbReference type="GO" id="GO:0003934">
    <property type="term" value="F:GTP cyclohydrolase I activity"/>
    <property type="evidence" value="ECO:0007669"/>
    <property type="project" value="UniProtKB-UniRule"/>
</dbReference>
<name>A0A2Z5ABN9_9PSED</name>
<evidence type="ECO:0000256" key="1">
    <source>
        <dbReference type="ARBA" id="ARBA00022801"/>
    </source>
</evidence>
<dbReference type="STRING" id="47885.APT59_10075"/>
<comment type="function">
    <text evidence="2">Converts GTP to 7,8-dihydroneopterin triphosphate.</text>
</comment>
<dbReference type="RefSeq" id="WP_208691017.1">
    <property type="nucleotide sequence ID" value="NZ_CP022198.1"/>
</dbReference>
<dbReference type="EC" id="3.5.4.16" evidence="2"/>
<accession>A0A2Z5ABN9</accession>
<dbReference type="GO" id="GO:0046654">
    <property type="term" value="P:tetrahydrofolate biosynthetic process"/>
    <property type="evidence" value="ECO:0007669"/>
    <property type="project" value="UniProtKB-UniRule"/>
</dbReference>
<reference evidence="3 4" key="1">
    <citation type="submission" date="2017-06" db="EMBL/GenBank/DDBJ databases">
        <title>Evolution towards high GC content and high-temperature stress adaptation in endophytic Pseudomonas oryzihabitans impacted its plant-growth promoting traits.</title>
        <authorList>
            <person name="Nascimento F.X."/>
        </authorList>
    </citation>
    <scope>NUCLEOTIDE SEQUENCE [LARGE SCALE GENOMIC DNA]</scope>
    <source>
        <strain evidence="3 4">MS8</strain>
    </source>
</reference>
<sequence length="301" mass="32526">MNAILPDVSLSETAELPAALDWVGMQGIDLPIRLGEDELGGLLPASADVQVDLPSATAKGIHMSRLYQLLDRLSGEALLTPERLRLLLSDMVASHRNCDSRAARLRLDFALLLRRPALMTIGLSGWKRYPVRLEASWVAGAFQLSARVEILYASTCPCSAALSRQLIERAFLAEHGTATQLDPATVALWLSGHATRATPHSQRSLARVRTSLPAGATDFGLLPLIDQCEQALGTPVQTAVKRADEQAFAALNGSNLMFVEDAARRLLVALRDGHQDVSIQVRHLESLHPHDASAWASSSPA</sequence>
<organism evidence="3 4">
    <name type="scientific">Pseudomonas oryzihabitans</name>
    <dbReference type="NCBI Taxonomy" id="47885"/>
    <lineage>
        <taxon>Bacteria</taxon>
        <taxon>Pseudomonadati</taxon>
        <taxon>Pseudomonadota</taxon>
        <taxon>Gammaproteobacteria</taxon>
        <taxon>Pseudomonadales</taxon>
        <taxon>Pseudomonadaceae</taxon>
        <taxon>Pseudomonas</taxon>
    </lineage>
</organism>
<gene>
    <name evidence="2" type="primary">folE2</name>
    <name evidence="3" type="ORF">CE139_13440</name>
</gene>
<dbReference type="InterPro" id="IPR003801">
    <property type="entry name" value="GTP_cyclohydrolase_FolE2/MptA"/>
</dbReference>